<dbReference type="SUPFAM" id="SSF51735">
    <property type="entry name" value="NAD(P)-binding Rossmann-fold domains"/>
    <property type="match status" value="1"/>
</dbReference>
<evidence type="ECO:0000313" key="14">
    <source>
        <dbReference type="Proteomes" id="UP001317259"/>
    </source>
</evidence>
<protein>
    <recommendedName>
        <fullName evidence="8">Glycerol-3-phosphate dehydrogenase [NAD(P)+]</fullName>
        <ecNumber evidence="8">1.1.1.94</ecNumber>
    </recommendedName>
    <alternativeName>
        <fullName evidence="8">NAD(P)(+)-dependent glycerol-3-phosphate dehydrogenase</fullName>
    </alternativeName>
    <alternativeName>
        <fullName evidence="8">NAD(P)H-dependent dihydroxyacetone-phosphate reductase</fullName>
    </alternativeName>
</protein>
<feature type="binding site" evidence="8">
    <location>
        <position position="250"/>
    </location>
    <ligand>
        <name>sn-glycerol 3-phosphate</name>
        <dbReference type="ChEBI" id="CHEBI:57597"/>
    </ligand>
</feature>
<keyword evidence="5 8" id="KW-0443">Lipid metabolism</keyword>
<feature type="binding site" evidence="8">
    <location>
        <position position="187"/>
    </location>
    <ligand>
        <name>sn-glycerol 3-phosphate</name>
        <dbReference type="ChEBI" id="CHEBI:57597"/>
    </ligand>
</feature>
<evidence type="ECO:0000256" key="6">
    <source>
        <dbReference type="ARBA" id="ARBA00023209"/>
    </source>
</evidence>
<keyword evidence="8" id="KW-0963">Cytoplasm</keyword>
<comment type="catalytic activity">
    <reaction evidence="8 10">
        <text>sn-glycerol 3-phosphate + NADP(+) = dihydroxyacetone phosphate + NADPH + H(+)</text>
        <dbReference type="Rhea" id="RHEA:11096"/>
        <dbReference type="ChEBI" id="CHEBI:15378"/>
        <dbReference type="ChEBI" id="CHEBI:57597"/>
        <dbReference type="ChEBI" id="CHEBI:57642"/>
        <dbReference type="ChEBI" id="CHEBI:57783"/>
        <dbReference type="ChEBI" id="CHEBI:58349"/>
        <dbReference type="EC" id="1.1.1.94"/>
    </reaction>
</comment>
<feature type="domain" description="Glycerol-3-phosphate dehydrogenase NAD-dependent N-terminal" evidence="11">
    <location>
        <begin position="3"/>
        <end position="156"/>
    </location>
</feature>
<dbReference type="InterPro" id="IPR006168">
    <property type="entry name" value="G3P_DH_NAD-dep"/>
</dbReference>
<feature type="binding site" evidence="8">
    <location>
        <position position="275"/>
    </location>
    <ligand>
        <name>NADPH</name>
        <dbReference type="ChEBI" id="CHEBI:57783"/>
    </ligand>
</feature>
<sequence>MRISVLGAGSWGTTMAALLSKRHDTLVWAREPGLAEEISDKHHNGLFLPGHTLPDTLRATGDLVEATERAQVLVIGIPTHAFRAVLDGIRDHVPPWIPVVSLAKGLEQGSHLRMTQVVEQVLPGHPPAALTGPNLAKEILSGKAAATVIATENATVAKTLQEILQRGLLRVYTNGDVAGCELGGALKNVIAIAAGMAEGLAVGDNTRAAVITRGLAELTQLGVAMGGRAATFAGLTGLGDLMATCLSQQSRNRHVGEELGKGRALPDILDEMVMVAEGVRTTQVAVELGDRLGLELPICRTIGRVLDGEMTAKEAYAGLRNIPAGEEAGPW</sequence>
<dbReference type="PRINTS" id="PR00077">
    <property type="entry name" value="GPDHDRGNASE"/>
</dbReference>
<keyword evidence="8" id="KW-0521">NADP</keyword>
<evidence type="ECO:0000256" key="1">
    <source>
        <dbReference type="ARBA" id="ARBA00011009"/>
    </source>
</evidence>
<dbReference type="InterPro" id="IPR008927">
    <property type="entry name" value="6-PGluconate_DH-like_C_sf"/>
</dbReference>
<accession>A0ABT0FUP8</accession>
<dbReference type="InterPro" id="IPR006109">
    <property type="entry name" value="G3P_DH_NAD-dep_C"/>
</dbReference>
<keyword evidence="4 8" id="KW-0520">NAD</keyword>
<dbReference type="PROSITE" id="PS00957">
    <property type="entry name" value="NAD_G3PDH"/>
    <property type="match status" value="1"/>
</dbReference>
<dbReference type="RefSeq" id="WP_242381575.1">
    <property type="nucleotide sequence ID" value="NZ_JAKRKC020000001.1"/>
</dbReference>
<dbReference type="PANTHER" id="PTHR11728">
    <property type="entry name" value="GLYCEROL-3-PHOSPHATE DEHYDROGENASE"/>
    <property type="match status" value="1"/>
</dbReference>
<feature type="binding site" evidence="8">
    <location>
        <position position="240"/>
    </location>
    <ligand>
        <name>sn-glycerol 3-phosphate</name>
        <dbReference type="ChEBI" id="CHEBI:57597"/>
    </ligand>
</feature>
<name>A0ABT0FUP8_9ACTN</name>
<feature type="binding site" evidence="8">
    <location>
        <position position="11"/>
    </location>
    <ligand>
        <name>NADPH</name>
        <dbReference type="ChEBI" id="CHEBI:57783"/>
    </ligand>
</feature>
<dbReference type="Pfam" id="PF07479">
    <property type="entry name" value="NAD_Gly3P_dh_C"/>
    <property type="match status" value="1"/>
</dbReference>
<dbReference type="Gene3D" id="3.40.50.720">
    <property type="entry name" value="NAD(P)-binding Rossmann-like Domain"/>
    <property type="match status" value="1"/>
</dbReference>
<feature type="binding site" evidence="8">
    <location>
        <position position="136"/>
    </location>
    <ligand>
        <name>NADPH</name>
        <dbReference type="ChEBI" id="CHEBI:57783"/>
    </ligand>
</feature>
<evidence type="ECO:0000256" key="2">
    <source>
        <dbReference type="ARBA" id="ARBA00022516"/>
    </source>
</evidence>
<comment type="function">
    <text evidence="8">Catalyzes the reduction of the glycolytic intermediate dihydroxyacetone phosphate (DHAP) to sn-glycerol 3-phosphate (G3P), the key precursor for phospholipid synthesis.</text>
</comment>
<dbReference type="NCBIfam" id="NF000940">
    <property type="entry name" value="PRK00094.1-2"/>
    <property type="match status" value="1"/>
</dbReference>
<feature type="binding site" evidence="8">
    <location>
        <position position="30"/>
    </location>
    <ligand>
        <name>NADPH</name>
        <dbReference type="ChEBI" id="CHEBI:57783"/>
    </ligand>
</feature>
<feature type="domain" description="Glycerol-3-phosphate dehydrogenase NAD-dependent C-terminal" evidence="12">
    <location>
        <begin position="176"/>
        <end position="315"/>
    </location>
</feature>
<dbReference type="InterPro" id="IPR036291">
    <property type="entry name" value="NAD(P)-bd_dom_sf"/>
</dbReference>
<comment type="caution">
    <text evidence="13">The sequence shown here is derived from an EMBL/GenBank/DDBJ whole genome shotgun (WGS) entry which is preliminary data.</text>
</comment>
<evidence type="ECO:0000259" key="11">
    <source>
        <dbReference type="Pfam" id="PF01210"/>
    </source>
</evidence>
<comment type="similarity">
    <text evidence="1 8 9">Belongs to the NAD-dependent glycerol-3-phosphate dehydrogenase family.</text>
</comment>
<reference evidence="13 14" key="1">
    <citation type="submission" date="2022-04" db="EMBL/GenBank/DDBJ databases">
        <title>Genome draft of Actinomadura sp. ATCC 31491.</title>
        <authorList>
            <person name="Shi X."/>
            <person name="Du Y."/>
        </authorList>
    </citation>
    <scope>NUCLEOTIDE SEQUENCE [LARGE SCALE GENOMIC DNA]</scope>
    <source>
        <strain evidence="13 14">ATCC 31491</strain>
    </source>
</reference>
<dbReference type="InterPro" id="IPR011128">
    <property type="entry name" value="G3P_DH_NAD-dep_N"/>
</dbReference>
<keyword evidence="8" id="KW-0547">Nucleotide-binding</keyword>
<dbReference type="GO" id="GO:0047952">
    <property type="term" value="F:glycerol-3-phosphate dehydrogenase [NAD(P)+] activity"/>
    <property type="evidence" value="ECO:0007669"/>
    <property type="project" value="UniProtKB-EC"/>
</dbReference>
<evidence type="ECO:0000256" key="7">
    <source>
        <dbReference type="ARBA" id="ARBA00023264"/>
    </source>
</evidence>
<dbReference type="PANTHER" id="PTHR11728:SF1">
    <property type="entry name" value="GLYCEROL-3-PHOSPHATE DEHYDROGENASE [NAD(+)] 2, CHLOROPLASTIC"/>
    <property type="match status" value="1"/>
</dbReference>
<feature type="binding site" evidence="8">
    <location>
        <position position="277"/>
    </location>
    <ligand>
        <name>NADPH</name>
        <dbReference type="ChEBI" id="CHEBI:57783"/>
    </ligand>
</feature>
<comment type="subcellular location">
    <subcellularLocation>
        <location evidence="8">Cytoplasm</location>
    </subcellularLocation>
</comment>
<proteinExistence type="inferred from homology"/>
<dbReference type="SUPFAM" id="SSF48179">
    <property type="entry name" value="6-phosphogluconate dehydrogenase C-terminal domain-like"/>
    <property type="match status" value="1"/>
</dbReference>
<keyword evidence="6 8" id="KW-0594">Phospholipid biosynthesis</keyword>
<evidence type="ECO:0000256" key="10">
    <source>
        <dbReference type="RuleBase" id="RU000439"/>
    </source>
</evidence>
<dbReference type="EMBL" id="JAKRKC020000001">
    <property type="protein sequence ID" value="MCK2215883.1"/>
    <property type="molecule type" value="Genomic_DNA"/>
</dbReference>
<evidence type="ECO:0000259" key="12">
    <source>
        <dbReference type="Pfam" id="PF07479"/>
    </source>
</evidence>
<dbReference type="InterPro" id="IPR013328">
    <property type="entry name" value="6PGD_dom2"/>
</dbReference>
<feature type="binding site" evidence="8">
    <location>
        <position position="104"/>
    </location>
    <ligand>
        <name>NADPH</name>
        <dbReference type="ChEBI" id="CHEBI:57783"/>
    </ligand>
</feature>
<evidence type="ECO:0000256" key="5">
    <source>
        <dbReference type="ARBA" id="ARBA00023098"/>
    </source>
</evidence>
<feature type="binding site" evidence="8">
    <location>
        <position position="251"/>
    </location>
    <ligand>
        <name>sn-glycerol 3-phosphate</name>
        <dbReference type="ChEBI" id="CHEBI:57597"/>
    </ligand>
</feature>
<keyword evidence="14" id="KW-1185">Reference proteome</keyword>
<evidence type="ECO:0000256" key="3">
    <source>
        <dbReference type="ARBA" id="ARBA00023002"/>
    </source>
</evidence>
<evidence type="ECO:0000256" key="4">
    <source>
        <dbReference type="ARBA" id="ARBA00023027"/>
    </source>
</evidence>
<dbReference type="Proteomes" id="UP001317259">
    <property type="component" value="Unassembled WGS sequence"/>
</dbReference>
<dbReference type="PIRSF" id="PIRSF000114">
    <property type="entry name" value="Glycerol-3-P_dh"/>
    <property type="match status" value="1"/>
</dbReference>
<feature type="binding site" evidence="8">
    <location>
        <position position="10"/>
    </location>
    <ligand>
        <name>NADPH</name>
        <dbReference type="ChEBI" id="CHEBI:57783"/>
    </ligand>
</feature>
<dbReference type="Gene3D" id="1.10.1040.10">
    <property type="entry name" value="N-(1-d-carboxylethyl)-l-norvaline Dehydrogenase, domain 2"/>
    <property type="match status" value="1"/>
</dbReference>
<keyword evidence="2 8" id="KW-0444">Lipid biosynthesis</keyword>
<evidence type="ECO:0000256" key="9">
    <source>
        <dbReference type="RuleBase" id="RU000437"/>
    </source>
</evidence>
<feature type="binding site" evidence="8">
    <location>
        <position position="251"/>
    </location>
    <ligand>
        <name>NADPH</name>
        <dbReference type="ChEBI" id="CHEBI:57783"/>
    </ligand>
</feature>
<organism evidence="13 14">
    <name type="scientific">Actinomadura luzonensis</name>
    <dbReference type="NCBI Taxonomy" id="2805427"/>
    <lineage>
        <taxon>Bacteria</taxon>
        <taxon>Bacillati</taxon>
        <taxon>Actinomycetota</taxon>
        <taxon>Actinomycetes</taxon>
        <taxon>Streptosporangiales</taxon>
        <taxon>Thermomonosporaceae</taxon>
        <taxon>Actinomadura</taxon>
    </lineage>
</organism>
<gene>
    <name evidence="8" type="primary">gpsA</name>
    <name evidence="13" type="ORF">MF672_019080</name>
</gene>
<feature type="binding site" evidence="8">
    <location>
        <position position="252"/>
    </location>
    <ligand>
        <name>sn-glycerol 3-phosphate</name>
        <dbReference type="ChEBI" id="CHEBI:57597"/>
    </ligand>
</feature>
<keyword evidence="7 8" id="KW-1208">Phospholipid metabolism</keyword>
<dbReference type="EC" id="1.1.1.94" evidence="8"/>
<comment type="caution">
    <text evidence="8">Lacks conserved residue(s) required for the propagation of feature annotation.</text>
</comment>
<evidence type="ECO:0000256" key="8">
    <source>
        <dbReference type="HAMAP-Rule" id="MF_00394"/>
    </source>
</evidence>
<feature type="binding site" evidence="8">
    <location>
        <position position="104"/>
    </location>
    <ligand>
        <name>sn-glycerol 3-phosphate</name>
        <dbReference type="ChEBI" id="CHEBI:57597"/>
    </ligand>
</feature>
<feature type="binding site" evidence="8">
    <location>
        <position position="132"/>
    </location>
    <ligand>
        <name>sn-glycerol 3-phosphate</name>
        <dbReference type="ChEBI" id="CHEBI:57597"/>
    </ligand>
</feature>
<dbReference type="NCBIfam" id="NF000942">
    <property type="entry name" value="PRK00094.1-4"/>
    <property type="match status" value="1"/>
</dbReference>
<comment type="pathway">
    <text evidence="8">Membrane lipid metabolism; glycerophospholipid metabolism.</text>
</comment>
<feature type="active site" description="Proton acceptor" evidence="8">
    <location>
        <position position="187"/>
    </location>
</feature>
<keyword evidence="3 8" id="KW-0560">Oxidoreductase</keyword>
<dbReference type="NCBIfam" id="NF009098">
    <property type="entry name" value="PRK12439.1"/>
    <property type="match status" value="1"/>
</dbReference>
<dbReference type="Pfam" id="PF01210">
    <property type="entry name" value="NAD_Gly3P_dh_N"/>
    <property type="match status" value="1"/>
</dbReference>
<evidence type="ECO:0000313" key="13">
    <source>
        <dbReference type="EMBL" id="MCK2215883.1"/>
    </source>
</evidence>
<dbReference type="HAMAP" id="MF_00394">
    <property type="entry name" value="NAD_Glyc3P_dehydrog"/>
    <property type="match status" value="1"/>
</dbReference>
<comment type="catalytic activity">
    <reaction evidence="8">
        <text>sn-glycerol 3-phosphate + NAD(+) = dihydroxyacetone phosphate + NADH + H(+)</text>
        <dbReference type="Rhea" id="RHEA:11092"/>
        <dbReference type="ChEBI" id="CHEBI:15378"/>
        <dbReference type="ChEBI" id="CHEBI:57540"/>
        <dbReference type="ChEBI" id="CHEBI:57597"/>
        <dbReference type="ChEBI" id="CHEBI:57642"/>
        <dbReference type="ChEBI" id="CHEBI:57945"/>
        <dbReference type="EC" id="1.1.1.94"/>
    </reaction>
</comment>